<evidence type="ECO:0000259" key="5">
    <source>
        <dbReference type="PROSITE" id="PS51094"/>
    </source>
</evidence>
<comment type="caution">
    <text evidence="7">The sequence shown here is derived from an EMBL/GenBank/DDBJ whole genome shotgun (WGS) entry which is preliminary data.</text>
</comment>
<feature type="domain" description="PRD" evidence="6">
    <location>
        <begin position="181"/>
        <end position="288"/>
    </location>
</feature>
<dbReference type="InterPro" id="IPR007737">
    <property type="entry name" value="Mga_HTH"/>
</dbReference>
<dbReference type="InterPro" id="IPR036388">
    <property type="entry name" value="WH-like_DNA-bd_sf"/>
</dbReference>
<dbReference type="Pfam" id="PF00874">
    <property type="entry name" value="PRD"/>
    <property type="match status" value="2"/>
</dbReference>
<dbReference type="Pfam" id="PF08279">
    <property type="entry name" value="HTH_11"/>
    <property type="match status" value="1"/>
</dbReference>
<evidence type="ECO:0000256" key="3">
    <source>
        <dbReference type="ARBA" id="ARBA00023159"/>
    </source>
</evidence>
<keyword evidence="3" id="KW-0010">Activator</keyword>
<dbReference type="InterPro" id="IPR002178">
    <property type="entry name" value="PTS_EIIA_type-2_dom"/>
</dbReference>
<keyword evidence="1" id="KW-0677">Repeat</keyword>
<dbReference type="Gene3D" id="3.40.930.10">
    <property type="entry name" value="Mannitol-specific EII, Chain A"/>
    <property type="match status" value="1"/>
</dbReference>
<proteinExistence type="predicted"/>
<evidence type="ECO:0000313" key="8">
    <source>
        <dbReference type="Proteomes" id="UP000539953"/>
    </source>
</evidence>
<evidence type="ECO:0000256" key="1">
    <source>
        <dbReference type="ARBA" id="ARBA00022737"/>
    </source>
</evidence>
<sequence length="638" mass="75310">MLSKRQMMILVELNNRSGEWMKANYFANTFNVSLRTIQNDIKAIKEYAQENEDSFIVETKVPFGTRLIVTNTDSFYQSFEDLKKQTDINSLNYREDRIEKLLHFLFYQHKSISLNKCAEAVFVSKSTLIGDLKEMEKLLDKYSLRLIQSKGYVYVDGLERDKRICLMENNAYHLKLLKKSDVHVSYSEQLEYLHNILLKELLKRRYPISDVEFQNVVLWLNISIKRIQKFFYLNEDDIDQTHPVETELSIAKEVFAQIEKHFLIRGPQTEIDFLALYINNHGNYSNTDYISEDLNNFIVDALEKIHTMYPTDFTHDVNLRISLAMHCVPLISRARNNVQVKNEMLDYIKQSYPYAFDIATYFSYLLSKQYSIQIKEEETAFLAIYFNKSVMESAAFRGSKRICIITNLKRSEYFLLEQYLYDQFQKYIVSITFVTSEELDDLDLDEYDLFFSTEDNRATESGLAMKISSFPDTNELEMMKVRIEGFRNADDIVDLFDSRLFYVHDFKKKENIQNWLVNKAMELYHCPELQNEIELREQFGSTYFGNSIAILHPMHFSGEASFIGEVILKKPVVWDREGNHVNIVFLVCIQHNNLEAFRAWEYLSPLLFNNNLKQKMVTSKSFDEFLRVCKEDLELSLK</sequence>
<dbReference type="InterPro" id="IPR036634">
    <property type="entry name" value="PRD_sf"/>
</dbReference>
<dbReference type="InterPro" id="IPR013196">
    <property type="entry name" value="HTH_11"/>
</dbReference>
<dbReference type="InterPro" id="IPR050661">
    <property type="entry name" value="BglG_antiterminators"/>
</dbReference>
<keyword evidence="8" id="KW-1185">Reference proteome</keyword>
<dbReference type="Gene3D" id="1.10.1790.10">
    <property type="entry name" value="PRD domain"/>
    <property type="match status" value="2"/>
</dbReference>
<evidence type="ECO:0000256" key="4">
    <source>
        <dbReference type="ARBA" id="ARBA00023163"/>
    </source>
</evidence>
<dbReference type="GO" id="GO:0006355">
    <property type="term" value="P:regulation of DNA-templated transcription"/>
    <property type="evidence" value="ECO:0007669"/>
    <property type="project" value="InterPro"/>
</dbReference>
<feature type="domain" description="PTS EIIA type-2" evidence="5">
    <location>
        <begin position="491"/>
        <end position="632"/>
    </location>
</feature>
<dbReference type="SUPFAM" id="SSF63520">
    <property type="entry name" value="PTS-regulatory domain, PRD"/>
    <property type="match status" value="2"/>
</dbReference>
<dbReference type="InterPro" id="IPR016152">
    <property type="entry name" value="PTrfase/Anion_transptr"/>
</dbReference>
<dbReference type="SUPFAM" id="SSF55804">
    <property type="entry name" value="Phoshotransferase/anion transport protein"/>
    <property type="match status" value="1"/>
</dbReference>
<name>A0A7W8CZE6_9FIRM</name>
<dbReference type="Pfam" id="PF00359">
    <property type="entry name" value="PTS_EIIA_2"/>
    <property type="match status" value="1"/>
</dbReference>
<dbReference type="PROSITE" id="PS51372">
    <property type="entry name" value="PRD_2"/>
    <property type="match status" value="2"/>
</dbReference>
<accession>A0A7W8CZE6</accession>
<dbReference type="Gene3D" id="1.10.10.10">
    <property type="entry name" value="Winged helix-like DNA-binding domain superfamily/Winged helix DNA-binding domain"/>
    <property type="match status" value="2"/>
</dbReference>
<dbReference type="PROSITE" id="PS51094">
    <property type="entry name" value="PTS_EIIA_TYPE_2"/>
    <property type="match status" value="1"/>
</dbReference>
<dbReference type="AlphaFoldDB" id="A0A7W8CZE6"/>
<dbReference type="Proteomes" id="UP000539953">
    <property type="component" value="Unassembled WGS sequence"/>
</dbReference>
<dbReference type="PANTHER" id="PTHR30185">
    <property type="entry name" value="CRYPTIC BETA-GLUCOSIDE BGL OPERON ANTITERMINATOR"/>
    <property type="match status" value="1"/>
</dbReference>
<feature type="domain" description="PRD" evidence="6">
    <location>
        <begin position="289"/>
        <end position="396"/>
    </location>
</feature>
<dbReference type="EMBL" id="JACHHK010000002">
    <property type="protein sequence ID" value="MBB5182780.1"/>
    <property type="molecule type" value="Genomic_DNA"/>
</dbReference>
<gene>
    <name evidence="7" type="ORF">HNQ47_000799</name>
</gene>
<reference evidence="7 8" key="1">
    <citation type="submission" date="2020-08" db="EMBL/GenBank/DDBJ databases">
        <title>Genomic Encyclopedia of Type Strains, Phase IV (KMG-IV): sequencing the most valuable type-strain genomes for metagenomic binning, comparative biology and taxonomic classification.</title>
        <authorList>
            <person name="Goeker M."/>
        </authorList>
    </citation>
    <scope>NUCLEOTIDE SEQUENCE [LARGE SCALE GENOMIC DNA]</scope>
    <source>
        <strain evidence="7 8">DSM 25799</strain>
    </source>
</reference>
<evidence type="ECO:0000256" key="2">
    <source>
        <dbReference type="ARBA" id="ARBA00023015"/>
    </source>
</evidence>
<keyword evidence="4" id="KW-0804">Transcription</keyword>
<keyword evidence="2" id="KW-0805">Transcription regulation</keyword>
<evidence type="ECO:0000259" key="6">
    <source>
        <dbReference type="PROSITE" id="PS51372"/>
    </source>
</evidence>
<organism evidence="7 8">
    <name type="scientific">Catenisphaera adipataccumulans</name>
    <dbReference type="NCBI Taxonomy" id="700500"/>
    <lineage>
        <taxon>Bacteria</taxon>
        <taxon>Bacillati</taxon>
        <taxon>Bacillota</taxon>
        <taxon>Erysipelotrichia</taxon>
        <taxon>Erysipelotrichales</taxon>
        <taxon>Erysipelotrichaceae</taxon>
        <taxon>Catenisphaera</taxon>
    </lineage>
</organism>
<evidence type="ECO:0000313" key="7">
    <source>
        <dbReference type="EMBL" id="MBB5182780.1"/>
    </source>
</evidence>
<dbReference type="RefSeq" id="WP_183327715.1">
    <property type="nucleotide sequence ID" value="NZ_JACHHK010000002.1"/>
</dbReference>
<dbReference type="PANTHER" id="PTHR30185:SF13">
    <property type="entry name" value="LICABCH OPERON REGULATOR-RELATED"/>
    <property type="match status" value="1"/>
</dbReference>
<dbReference type="Pfam" id="PF05043">
    <property type="entry name" value="Mga"/>
    <property type="match status" value="1"/>
</dbReference>
<dbReference type="InterPro" id="IPR011608">
    <property type="entry name" value="PRD"/>
</dbReference>
<protein>
    <submittedName>
        <fullName evidence="7">Lichenan operon transcriptional antiterminator</fullName>
    </submittedName>
</protein>